<feature type="transmembrane region" description="Helical" evidence="9">
    <location>
        <begin position="253"/>
        <end position="270"/>
    </location>
</feature>
<dbReference type="Gene3D" id="1.20.1070.10">
    <property type="entry name" value="Rhodopsin 7-helix transmembrane proteins"/>
    <property type="match status" value="1"/>
</dbReference>
<dbReference type="InterPro" id="IPR017452">
    <property type="entry name" value="GPCR_Rhodpsn_7TM"/>
</dbReference>
<feature type="transmembrane region" description="Helical" evidence="9">
    <location>
        <begin position="199"/>
        <end position="225"/>
    </location>
</feature>
<dbReference type="PRINTS" id="PR00237">
    <property type="entry name" value="GPCRRHODOPSN"/>
</dbReference>
<protein>
    <submittedName>
        <fullName evidence="12">Melatonin receptor type 1C-like</fullName>
    </submittedName>
</protein>
<proteinExistence type="inferred from homology"/>
<dbReference type="InterPro" id="IPR050125">
    <property type="entry name" value="GPCR_opsins"/>
</dbReference>
<keyword evidence="4 8" id="KW-0297">G-protein coupled receptor</keyword>
<keyword evidence="2 8" id="KW-0812">Transmembrane</keyword>
<dbReference type="SUPFAM" id="SSF81321">
    <property type="entry name" value="Family A G protein-coupled receptor-like"/>
    <property type="match status" value="1"/>
</dbReference>
<evidence type="ECO:0000256" key="1">
    <source>
        <dbReference type="ARBA" id="ARBA00004141"/>
    </source>
</evidence>
<evidence type="ECO:0000256" key="3">
    <source>
        <dbReference type="ARBA" id="ARBA00022989"/>
    </source>
</evidence>
<dbReference type="InterPro" id="IPR000276">
    <property type="entry name" value="GPCR_Rhodpsn"/>
</dbReference>
<evidence type="ECO:0000259" key="10">
    <source>
        <dbReference type="PROSITE" id="PS50262"/>
    </source>
</evidence>
<feature type="transmembrane region" description="Helical" evidence="9">
    <location>
        <begin position="29"/>
        <end position="57"/>
    </location>
</feature>
<evidence type="ECO:0000256" key="9">
    <source>
        <dbReference type="SAM" id="Phobius"/>
    </source>
</evidence>
<comment type="similarity">
    <text evidence="8">Belongs to the G-protein coupled receptor 1 family.</text>
</comment>
<evidence type="ECO:0000256" key="5">
    <source>
        <dbReference type="ARBA" id="ARBA00023136"/>
    </source>
</evidence>
<dbReference type="PROSITE" id="PS00237">
    <property type="entry name" value="G_PROTEIN_RECEP_F1_1"/>
    <property type="match status" value="1"/>
</dbReference>
<feature type="transmembrane region" description="Helical" evidence="9">
    <location>
        <begin position="115"/>
        <end position="136"/>
    </location>
</feature>
<keyword evidence="7 8" id="KW-0807">Transducer</keyword>
<dbReference type="RefSeq" id="XP_006816942.1">
    <property type="nucleotide sequence ID" value="XM_006816879.1"/>
</dbReference>
<sequence length="357" mass="39228">MAIENLGWNTSSADNNSIADVHAIIPPNIVLKVVCVAALIMTLVVGVVGNILAMVSITMFKQLRSPSNVIVGGLCISDFTTCTVMTIITIASYLSEGQIFGYLKDGILGNGVCQVYGFLFIQSGGASIYCMVAIAINRYICVCRKHLFLAMFTIKNSVFCVVACHALAAVFSLPPFFNFSRYIFTRNEYICLMDRTGLGLYYLASLATGTGLVPLLIIGTCYIQIGLKIRQVQRQIHSQSGHISKRDIQVTKTLFVVFLSYVLSISPYQFIATFDHSRDPPFGLAVLFFSSSAINPVIYGMMNPQFRRAYRKILKPIGSHPQNNSIEIIVPGPSTTLSIIGQSTDNYNLKEITPKLQ</sequence>
<dbReference type="GeneID" id="102803890"/>
<evidence type="ECO:0000313" key="11">
    <source>
        <dbReference type="Proteomes" id="UP000694865"/>
    </source>
</evidence>
<keyword evidence="11" id="KW-1185">Reference proteome</keyword>
<evidence type="ECO:0000256" key="2">
    <source>
        <dbReference type="ARBA" id="ARBA00022692"/>
    </source>
</evidence>
<evidence type="ECO:0000256" key="6">
    <source>
        <dbReference type="ARBA" id="ARBA00023170"/>
    </source>
</evidence>
<keyword evidence="3 9" id="KW-1133">Transmembrane helix</keyword>
<evidence type="ECO:0000256" key="7">
    <source>
        <dbReference type="ARBA" id="ARBA00023224"/>
    </source>
</evidence>
<feature type="transmembrane region" description="Helical" evidence="9">
    <location>
        <begin position="282"/>
        <end position="302"/>
    </location>
</feature>
<organism evidence="11 12">
    <name type="scientific">Saccoglossus kowalevskii</name>
    <name type="common">Acorn worm</name>
    <dbReference type="NCBI Taxonomy" id="10224"/>
    <lineage>
        <taxon>Eukaryota</taxon>
        <taxon>Metazoa</taxon>
        <taxon>Hemichordata</taxon>
        <taxon>Enteropneusta</taxon>
        <taxon>Harrimaniidae</taxon>
        <taxon>Saccoglossus</taxon>
    </lineage>
</organism>
<accession>A0ABM0MAA1</accession>
<comment type="subcellular location">
    <subcellularLocation>
        <location evidence="1">Membrane</location>
        <topology evidence="1">Multi-pass membrane protein</topology>
    </subcellularLocation>
</comment>
<evidence type="ECO:0000256" key="8">
    <source>
        <dbReference type="RuleBase" id="RU000688"/>
    </source>
</evidence>
<dbReference type="PANTHER" id="PTHR24240">
    <property type="entry name" value="OPSIN"/>
    <property type="match status" value="1"/>
</dbReference>
<feature type="domain" description="G-protein coupled receptors family 1 profile" evidence="10">
    <location>
        <begin position="49"/>
        <end position="299"/>
    </location>
</feature>
<keyword evidence="6 8" id="KW-0675">Receptor</keyword>
<dbReference type="Proteomes" id="UP000694865">
    <property type="component" value="Unplaced"/>
</dbReference>
<feature type="transmembrane region" description="Helical" evidence="9">
    <location>
        <begin position="157"/>
        <end position="179"/>
    </location>
</feature>
<evidence type="ECO:0000313" key="12">
    <source>
        <dbReference type="RefSeq" id="XP_006816942.1"/>
    </source>
</evidence>
<gene>
    <name evidence="12" type="primary">LOC102803890</name>
</gene>
<feature type="transmembrane region" description="Helical" evidence="9">
    <location>
        <begin position="69"/>
        <end position="95"/>
    </location>
</feature>
<dbReference type="PROSITE" id="PS50262">
    <property type="entry name" value="G_PROTEIN_RECEP_F1_2"/>
    <property type="match status" value="1"/>
</dbReference>
<reference evidence="12" key="1">
    <citation type="submission" date="2025-08" db="UniProtKB">
        <authorList>
            <consortium name="RefSeq"/>
        </authorList>
    </citation>
    <scope>IDENTIFICATION</scope>
    <source>
        <tissue evidence="12">Testes</tissue>
    </source>
</reference>
<name>A0ABM0MAA1_SACKO</name>
<keyword evidence="5 9" id="KW-0472">Membrane</keyword>
<dbReference type="CDD" id="cd00637">
    <property type="entry name" value="7tm_classA_rhodopsin-like"/>
    <property type="match status" value="1"/>
</dbReference>
<dbReference type="Pfam" id="PF00001">
    <property type="entry name" value="7tm_1"/>
    <property type="match status" value="1"/>
</dbReference>
<evidence type="ECO:0000256" key="4">
    <source>
        <dbReference type="ARBA" id="ARBA00023040"/>
    </source>
</evidence>